<dbReference type="InterPro" id="IPR001926">
    <property type="entry name" value="TrpB-like_PALP"/>
</dbReference>
<feature type="domain" description="Tryptophan synthase beta chain-like PALP" evidence="9">
    <location>
        <begin position="105"/>
        <end position="391"/>
    </location>
</feature>
<name>A0A644U1T9_9ZZZZ</name>
<dbReference type="Pfam" id="PF00291">
    <property type="entry name" value="PALP"/>
    <property type="match status" value="1"/>
</dbReference>
<dbReference type="GO" id="GO:0009088">
    <property type="term" value="P:threonine biosynthetic process"/>
    <property type="evidence" value="ECO:0007669"/>
    <property type="project" value="UniProtKB-UniPathway"/>
</dbReference>
<comment type="similarity">
    <text evidence="3">Belongs to the threonine synthase family.</text>
</comment>
<dbReference type="InterPro" id="IPR029144">
    <property type="entry name" value="Thr_synth_N"/>
</dbReference>
<dbReference type="CDD" id="cd01560">
    <property type="entry name" value="Thr-synth_2"/>
    <property type="match status" value="1"/>
</dbReference>
<dbReference type="Gene3D" id="3.90.1380.10">
    <property type="entry name" value="Threonine synthase, N-terminal domain"/>
    <property type="match status" value="1"/>
</dbReference>
<dbReference type="EC" id="4.2.3.1" evidence="4"/>
<evidence type="ECO:0000256" key="2">
    <source>
        <dbReference type="ARBA" id="ARBA00004979"/>
    </source>
</evidence>
<dbReference type="Pfam" id="PF14821">
    <property type="entry name" value="Thr_synth_N"/>
    <property type="match status" value="1"/>
</dbReference>
<dbReference type="SUPFAM" id="SSF53686">
    <property type="entry name" value="Tryptophan synthase beta subunit-like PLP-dependent enzymes"/>
    <property type="match status" value="1"/>
</dbReference>
<evidence type="ECO:0000256" key="4">
    <source>
        <dbReference type="ARBA" id="ARBA00013028"/>
    </source>
</evidence>
<gene>
    <name evidence="11" type="primary">thrC_8</name>
    <name evidence="11" type="ORF">SDC9_19007</name>
</gene>
<keyword evidence="7" id="KW-0663">Pyridoxal phosphate</keyword>
<evidence type="ECO:0000259" key="10">
    <source>
        <dbReference type="Pfam" id="PF14821"/>
    </source>
</evidence>
<dbReference type="GO" id="GO:0004795">
    <property type="term" value="F:threonine synthase activity"/>
    <property type="evidence" value="ECO:0007669"/>
    <property type="project" value="UniProtKB-EC"/>
</dbReference>
<proteinExistence type="inferred from homology"/>
<evidence type="ECO:0000256" key="3">
    <source>
        <dbReference type="ARBA" id="ARBA00005517"/>
    </source>
</evidence>
<dbReference type="GO" id="GO:0030170">
    <property type="term" value="F:pyridoxal phosphate binding"/>
    <property type="evidence" value="ECO:0007669"/>
    <property type="project" value="InterPro"/>
</dbReference>
<comment type="pathway">
    <text evidence="2">Amino-acid biosynthesis; L-threonine biosynthesis; L-threonine from L-aspartate: step 5/5.</text>
</comment>
<dbReference type="PANTHER" id="PTHR42690:SF1">
    <property type="entry name" value="THREONINE SYNTHASE-LIKE 2"/>
    <property type="match status" value="1"/>
</dbReference>
<evidence type="ECO:0000256" key="6">
    <source>
        <dbReference type="ARBA" id="ARBA00022697"/>
    </source>
</evidence>
<organism evidence="11">
    <name type="scientific">bioreactor metagenome</name>
    <dbReference type="NCBI Taxonomy" id="1076179"/>
    <lineage>
        <taxon>unclassified sequences</taxon>
        <taxon>metagenomes</taxon>
        <taxon>ecological metagenomes</taxon>
    </lineage>
</organism>
<comment type="caution">
    <text evidence="11">The sequence shown here is derived from an EMBL/GenBank/DDBJ whole genome shotgun (WGS) entry which is preliminary data.</text>
</comment>
<accession>A0A644U1T9</accession>
<reference evidence="11" key="1">
    <citation type="submission" date="2019-08" db="EMBL/GenBank/DDBJ databases">
        <authorList>
            <person name="Kucharzyk K."/>
            <person name="Murdoch R.W."/>
            <person name="Higgins S."/>
            <person name="Loffler F."/>
        </authorList>
    </citation>
    <scope>NUCLEOTIDE SEQUENCE</scope>
</reference>
<dbReference type="UniPathway" id="UPA00050">
    <property type="reaction ID" value="UER00065"/>
</dbReference>
<dbReference type="PANTHER" id="PTHR42690">
    <property type="entry name" value="THREONINE SYNTHASE FAMILY MEMBER"/>
    <property type="match status" value="1"/>
</dbReference>
<dbReference type="InterPro" id="IPR036052">
    <property type="entry name" value="TrpB-like_PALP_sf"/>
</dbReference>
<comment type="cofactor">
    <cofactor evidence="1">
        <name>pyridoxal 5'-phosphate</name>
        <dbReference type="ChEBI" id="CHEBI:597326"/>
    </cofactor>
</comment>
<evidence type="ECO:0000313" key="11">
    <source>
        <dbReference type="EMBL" id="MPL73213.1"/>
    </source>
</evidence>
<evidence type="ECO:0000259" key="9">
    <source>
        <dbReference type="Pfam" id="PF00291"/>
    </source>
</evidence>
<keyword evidence="5" id="KW-0028">Amino-acid biosynthesis</keyword>
<keyword evidence="8 11" id="KW-0456">Lyase</keyword>
<dbReference type="InterPro" id="IPR004450">
    <property type="entry name" value="Thr_synthase-like"/>
</dbReference>
<feature type="domain" description="Threonine synthase N-terminal" evidence="10">
    <location>
        <begin position="14"/>
        <end position="90"/>
    </location>
</feature>
<evidence type="ECO:0000256" key="1">
    <source>
        <dbReference type="ARBA" id="ARBA00001933"/>
    </source>
</evidence>
<dbReference type="PROSITE" id="PS00165">
    <property type="entry name" value="DEHYDRATASE_SER_THR"/>
    <property type="match status" value="1"/>
</dbReference>
<dbReference type="InterPro" id="IPR037158">
    <property type="entry name" value="Thr_synth_N_sf"/>
</dbReference>
<dbReference type="EMBL" id="VSSQ01000071">
    <property type="protein sequence ID" value="MPL73213.1"/>
    <property type="molecule type" value="Genomic_DNA"/>
</dbReference>
<dbReference type="InterPro" id="IPR000634">
    <property type="entry name" value="Ser/Thr_deHydtase_PyrdxlP-BS"/>
</dbReference>
<evidence type="ECO:0000256" key="7">
    <source>
        <dbReference type="ARBA" id="ARBA00022898"/>
    </source>
</evidence>
<dbReference type="Gene3D" id="3.40.50.1100">
    <property type="match status" value="2"/>
</dbReference>
<dbReference type="FunFam" id="3.40.50.1100:FF:000022">
    <property type="entry name" value="Threonine synthase"/>
    <property type="match status" value="1"/>
</dbReference>
<keyword evidence="6" id="KW-0791">Threonine biosynthesis</keyword>
<protein>
    <recommendedName>
        <fullName evidence="4">threonine synthase</fullName>
        <ecNumber evidence="4">4.2.3.1</ecNumber>
    </recommendedName>
</protein>
<dbReference type="NCBIfam" id="TIGR00260">
    <property type="entry name" value="thrC"/>
    <property type="match status" value="1"/>
</dbReference>
<dbReference type="AlphaFoldDB" id="A0A644U1T9"/>
<evidence type="ECO:0000256" key="5">
    <source>
        <dbReference type="ARBA" id="ARBA00022605"/>
    </source>
</evidence>
<dbReference type="InterPro" id="IPR051166">
    <property type="entry name" value="Threonine_Synthase"/>
</dbReference>
<sequence>MSLCVNFLKTNKMKYYSTNRLAPLATLEEAVVKGLAGDKGLYMPEKIKALPSSFFEKMKDMSFQEISYVVADAFFGEDVDADTLKQIVYDTLPFDAPVVHVNDSIYSLELYHGPTLAFKDVGGRFMARLLGHFIGKQGKKEVNVLVATSGDTGSAVANGFLGVPGIHVYVLYPKGKVSPIQECQFTTLGQNITALEIEGTFDDCQALVKTAFMDKELNAHMQLTSANSINVARFLPQAFYYFYAYAQLAKMGKADNLVFCVPSGNFGNITAGLFGMRMGLPVKRFIAANNRNDVFLQYLQTGIYTPRPSVTTIANAMDVGDPSNFARILDLYGNSHESICEKISGCMYTDEEIAETVKSTFTETGYLLDPHGACGYRALKEQLKEGETGVFLETAHPAKFKDTVEAIIEEPIEIPGKLKEFMKGTKQSIELNKDFEGFKSFLMNR</sequence>
<evidence type="ECO:0000256" key="8">
    <source>
        <dbReference type="ARBA" id="ARBA00023239"/>
    </source>
</evidence>